<dbReference type="KEGG" id="crf:FRC0190_00133"/>
<evidence type="ECO:0000313" key="2">
    <source>
        <dbReference type="Proteomes" id="UP000423525"/>
    </source>
</evidence>
<evidence type="ECO:0008006" key="3">
    <source>
        <dbReference type="Google" id="ProtNLM"/>
    </source>
</evidence>
<dbReference type="PANTHER" id="PTHR33361">
    <property type="entry name" value="GLR0591 PROTEIN"/>
    <property type="match status" value="1"/>
</dbReference>
<dbReference type="Proteomes" id="UP000423525">
    <property type="component" value="Chromosome"/>
</dbReference>
<protein>
    <recommendedName>
        <fullName evidence="3">DUF885 domain-containing protein</fullName>
    </recommendedName>
</protein>
<name>A0A6I8MES5_9CORY</name>
<accession>A0A6I8MES5</accession>
<dbReference type="PANTHER" id="PTHR33361:SF2">
    <property type="entry name" value="DUF885 DOMAIN-CONTAINING PROTEIN"/>
    <property type="match status" value="1"/>
</dbReference>
<evidence type="ECO:0000313" key="1">
    <source>
        <dbReference type="EMBL" id="VZH84093.1"/>
    </source>
</evidence>
<dbReference type="AlphaFoldDB" id="A0A6I8MES5"/>
<reference evidence="1 2" key="1">
    <citation type="submission" date="2019-11" db="EMBL/GenBank/DDBJ databases">
        <authorList>
            <person name="Brisse S."/>
        </authorList>
    </citation>
    <scope>NUCLEOTIDE SEQUENCE [LARGE SCALE GENOMIC DNA]</scope>
    <source>
        <strain evidence="1">FRC0190</strain>
    </source>
</reference>
<gene>
    <name evidence="1" type="ORF">FRC0190_00133</name>
</gene>
<dbReference type="InterPro" id="IPR010281">
    <property type="entry name" value="DUF885"/>
</dbReference>
<sequence length="553" mass="61446">MGEPWAEVAVRLDCRSMNTPRIPSALDASCEAYVYDLAAVSPTEATAWGISGYGDQLQDFSPAYWEKVADQHRKLLHAIPADNTLDSVDRVTAAVLRDRLGVELDIDAAGDNLAKLNNIESPVQTIRDTFLLMPQDTAEQRDAIAARLTHLPRALAGYKESLQVAAAAGRVAAARQVRCVIEQLTELTQPQSMLTQLGVSGEAVERAQAACGEMAQWLRTELLHKAPAEDAVGRERYQRLSHLFVGDVVDLDDAYLWGQERLREIVDKQEAIAAELYGAGTSVVDAMKRLDSEERYTIHGVDALQQWMQTQADRAIADLNGIHFAIPEPVRTIEAKIDPAGTGGIFYTPPSDDFTRPGRMWWSVPAGQEEFHTWQELTTVFHEAVPGHHLQCGQATCERDNLNLWRRVACWNSGHGEGWALYAEQLMAELGYHDDPGTMMGMLDAQRLRAARVVLDIGVHLRKTTPDGGVWDAAYAWDFLRANVAMDEKNLAFELDRYLGWPGQAPSYALGQRLWQDLRDSAIAQGMTLPEFHSRALALGSIPMSILRREVLR</sequence>
<dbReference type="Pfam" id="PF05960">
    <property type="entry name" value="DUF885"/>
    <property type="match status" value="1"/>
</dbReference>
<dbReference type="EMBL" id="LR738855">
    <property type="protein sequence ID" value="VZH84093.1"/>
    <property type="molecule type" value="Genomic_DNA"/>
</dbReference>
<organism evidence="1 2">
    <name type="scientific">Corynebacterium rouxii</name>
    <dbReference type="NCBI Taxonomy" id="2719119"/>
    <lineage>
        <taxon>Bacteria</taxon>
        <taxon>Bacillati</taxon>
        <taxon>Actinomycetota</taxon>
        <taxon>Actinomycetes</taxon>
        <taxon>Mycobacteriales</taxon>
        <taxon>Corynebacteriaceae</taxon>
        <taxon>Corynebacterium</taxon>
    </lineage>
</organism>
<proteinExistence type="predicted"/>